<comment type="caution">
    <text evidence="1">The sequence shown here is derived from an EMBL/GenBank/DDBJ whole genome shotgun (WGS) entry which is preliminary data.</text>
</comment>
<reference evidence="1 2" key="1">
    <citation type="journal article" date="2021" name="Nat. Plants">
        <title>The Taxus genome provides insights into paclitaxel biosynthesis.</title>
        <authorList>
            <person name="Xiong X."/>
            <person name="Gou J."/>
            <person name="Liao Q."/>
            <person name="Li Y."/>
            <person name="Zhou Q."/>
            <person name="Bi G."/>
            <person name="Li C."/>
            <person name="Du R."/>
            <person name="Wang X."/>
            <person name="Sun T."/>
            <person name="Guo L."/>
            <person name="Liang H."/>
            <person name="Lu P."/>
            <person name="Wu Y."/>
            <person name="Zhang Z."/>
            <person name="Ro D.K."/>
            <person name="Shang Y."/>
            <person name="Huang S."/>
            <person name="Yan J."/>
        </authorList>
    </citation>
    <scope>NUCLEOTIDE SEQUENCE [LARGE SCALE GENOMIC DNA]</scope>
    <source>
        <strain evidence="1">Ta-2019</strain>
    </source>
</reference>
<accession>A0AA38LSM2</accession>
<feature type="non-terminal residue" evidence="1">
    <location>
        <position position="1"/>
    </location>
</feature>
<sequence length="86" mass="9703">NNLVKGHAFEENIGNHKDKRVGGVSRNTKPAKEGRLLVDSPRYNNISDLLLPARLLQYFCHHEQLAKKVDKIKVTTCNIEHIDSVG</sequence>
<dbReference type="EMBL" id="JAHRHJ020000001">
    <property type="protein sequence ID" value="KAH9332092.1"/>
    <property type="molecule type" value="Genomic_DNA"/>
</dbReference>
<proteinExistence type="predicted"/>
<dbReference type="Proteomes" id="UP000824469">
    <property type="component" value="Unassembled WGS sequence"/>
</dbReference>
<evidence type="ECO:0000313" key="2">
    <source>
        <dbReference type="Proteomes" id="UP000824469"/>
    </source>
</evidence>
<evidence type="ECO:0000313" key="1">
    <source>
        <dbReference type="EMBL" id="KAH9332092.1"/>
    </source>
</evidence>
<dbReference type="AlphaFoldDB" id="A0AA38LSM2"/>
<organism evidence="1 2">
    <name type="scientific">Taxus chinensis</name>
    <name type="common">Chinese yew</name>
    <name type="synonym">Taxus wallichiana var. chinensis</name>
    <dbReference type="NCBI Taxonomy" id="29808"/>
    <lineage>
        <taxon>Eukaryota</taxon>
        <taxon>Viridiplantae</taxon>
        <taxon>Streptophyta</taxon>
        <taxon>Embryophyta</taxon>
        <taxon>Tracheophyta</taxon>
        <taxon>Spermatophyta</taxon>
        <taxon>Pinopsida</taxon>
        <taxon>Pinidae</taxon>
        <taxon>Conifers II</taxon>
        <taxon>Cupressales</taxon>
        <taxon>Taxaceae</taxon>
        <taxon>Taxus</taxon>
    </lineage>
</organism>
<keyword evidence="2" id="KW-1185">Reference proteome</keyword>
<gene>
    <name evidence="1" type="ORF">KI387_004200</name>
</gene>
<name>A0AA38LSM2_TAXCH</name>
<protein>
    <submittedName>
        <fullName evidence="1">Uncharacterized protein</fullName>
    </submittedName>
</protein>